<evidence type="ECO:0000256" key="6">
    <source>
        <dbReference type="PIRNR" id="PIRNR000446"/>
    </source>
</evidence>
<evidence type="ECO:0000256" key="2">
    <source>
        <dbReference type="ARBA" id="ARBA00018953"/>
    </source>
</evidence>
<dbReference type="FunFam" id="3.30.70.250:FF:000001">
    <property type="entry name" value="Malonyl CoA-acyl carrier protein transacylase"/>
    <property type="match status" value="1"/>
</dbReference>
<gene>
    <name evidence="9" type="ORF">AVDCRST_MAG87-92</name>
</gene>
<keyword evidence="4 6" id="KW-0012">Acyltransferase</keyword>
<comment type="catalytic activity">
    <reaction evidence="5 6">
        <text>holo-[ACP] + malonyl-CoA = malonyl-[ACP] + CoA</text>
        <dbReference type="Rhea" id="RHEA:41792"/>
        <dbReference type="Rhea" id="RHEA-COMP:9623"/>
        <dbReference type="Rhea" id="RHEA-COMP:9685"/>
        <dbReference type="ChEBI" id="CHEBI:57287"/>
        <dbReference type="ChEBI" id="CHEBI:57384"/>
        <dbReference type="ChEBI" id="CHEBI:64479"/>
        <dbReference type="ChEBI" id="CHEBI:78449"/>
        <dbReference type="EC" id="2.3.1.39"/>
    </reaction>
</comment>
<accession>A0A6J4U555</accession>
<protein>
    <recommendedName>
        <fullName evidence="2 6">Malonyl CoA-acyl carrier protein transacylase</fullName>
        <ecNumber evidence="1 6">2.3.1.39</ecNumber>
    </recommendedName>
</protein>
<dbReference type="InterPro" id="IPR016035">
    <property type="entry name" value="Acyl_Trfase/lysoPLipase"/>
</dbReference>
<dbReference type="InterPro" id="IPR004410">
    <property type="entry name" value="Malonyl_CoA-ACP_transAc_FabD"/>
</dbReference>
<dbReference type="EMBL" id="CADCWJ010000027">
    <property type="protein sequence ID" value="CAA9541022.1"/>
    <property type="molecule type" value="Genomic_DNA"/>
</dbReference>
<dbReference type="PANTHER" id="PTHR42681">
    <property type="entry name" value="MALONYL-COA-ACYL CARRIER PROTEIN TRANSACYLASE, MITOCHONDRIAL"/>
    <property type="match status" value="1"/>
</dbReference>
<dbReference type="NCBIfam" id="TIGR00128">
    <property type="entry name" value="fabD"/>
    <property type="match status" value="1"/>
</dbReference>
<feature type="domain" description="Malonyl-CoA:ACP transacylase (MAT)" evidence="8">
    <location>
        <begin position="14"/>
        <end position="317"/>
    </location>
</feature>
<dbReference type="InterPro" id="IPR050858">
    <property type="entry name" value="Mal-CoA-ACP_Trans/PKS_FabD"/>
</dbReference>
<organism evidence="9">
    <name type="scientific">uncultured Thermomicrobiales bacterium</name>
    <dbReference type="NCBI Taxonomy" id="1645740"/>
    <lineage>
        <taxon>Bacteria</taxon>
        <taxon>Pseudomonadati</taxon>
        <taxon>Thermomicrobiota</taxon>
        <taxon>Thermomicrobia</taxon>
        <taxon>Thermomicrobiales</taxon>
        <taxon>environmental samples</taxon>
    </lineage>
</organism>
<evidence type="ECO:0000259" key="8">
    <source>
        <dbReference type="SMART" id="SM00827"/>
    </source>
</evidence>
<feature type="active site" evidence="7">
    <location>
        <position position="213"/>
    </location>
</feature>
<sequence>MTLREELGDRLAFVFPGQGSQAVGMGRVLSESSSAARETLREADEVLGIPLSRLLFEGPAAELDDTFNAQPALLTVSVASLRALHERADAEGVPLTPLVVAGHSLGQFSALVGAGVIDFSDALHLVRERGRLMKEAGERRPGGMAAVIGLDDERLAEICREAASEGIINVANLNCPGQTVISGEVAALERAMDLAKAAGARRVARLPVSIAAHSPLMQDVSPRLTDRIDALPFREPTIPVVGNVSGEPITSVAGLREELAYHVERPVQWTTSIQAMVGLGATTFVELEPGQVLAGLIKRIDRAVTTIGAGALLGAGTWQAG</sequence>
<dbReference type="SUPFAM" id="SSF55048">
    <property type="entry name" value="Probable ACP-binding domain of malonyl-CoA ACP transacylase"/>
    <property type="match status" value="1"/>
</dbReference>
<dbReference type="EC" id="2.3.1.39" evidence="1 6"/>
<reference evidence="9" key="1">
    <citation type="submission" date="2020-02" db="EMBL/GenBank/DDBJ databases">
        <authorList>
            <person name="Meier V. D."/>
        </authorList>
    </citation>
    <scope>NUCLEOTIDE SEQUENCE</scope>
    <source>
        <strain evidence="9">AVDCRST_MAG87</strain>
    </source>
</reference>
<dbReference type="InterPro" id="IPR016036">
    <property type="entry name" value="Malonyl_transacylase_ACP-bd"/>
</dbReference>
<evidence type="ECO:0000256" key="5">
    <source>
        <dbReference type="ARBA" id="ARBA00048462"/>
    </source>
</evidence>
<name>A0A6J4U555_9BACT</name>
<proteinExistence type="inferred from homology"/>
<evidence type="ECO:0000313" key="9">
    <source>
        <dbReference type="EMBL" id="CAA9541022.1"/>
    </source>
</evidence>
<evidence type="ECO:0000256" key="1">
    <source>
        <dbReference type="ARBA" id="ARBA00013258"/>
    </source>
</evidence>
<dbReference type="PANTHER" id="PTHR42681:SF1">
    <property type="entry name" value="MALONYL-COA-ACYL CARRIER PROTEIN TRANSACYLASE, MITOCHONDRIAL"/>
    <property type="match status" value="1"/>
</dbReference>
<evidence type="ECO:0000256" key="4">
    <source>
        <dbReference type="ARBA" id="ARBA00023315"/>
    </source>
</evidence>
<dbReference type="InterPro" id="IPR001227">
    <property type="entry name" value="Ac_transferase_dom_sf"/>
</dbReference>
<dbReference type="Pfam" id="PF00698">
    <property type="entry name" value="Acyl_transf_1"/>
    <property type="match status" value="1"/>
</dbReference>
<comment type="similarity">
    <text evidence="6">Belongs to the fabD family.</text>
</comment>
<dbReference type="Gene3D" id="3.40.366.10">
    <property type="entry name" value="Malonyl-Coenzyme A Acyl Carrier Protein, domain 2"/>
    <property type="match status" value="1"/>
</dbReference>
<evidence type="ECO:0000256" key="3">
    <source>
        <dbReference type="ARBA" id="ARBA00022679"/>
    </source>
</evidence>
<dbReference type="InterPro" id="IPR014043">
    <property type="entry name" value="Acyl_transferase_dom"/>
</dbReference>
<dbReference type="AlphaFoldDB" id="A0A6J4U555"/>
<dbReference type="InterPro" id="IPR024925">
    <property type="entry name" value="Malonyl_CoA-ACP_transAc"/>
</dbReference>
<evidence type="ECO:0000256" key="7">
    <source>
        <dbReference type="PIRSR" id="PIRSR000446-1"/>
    </source>
</evidence>
<dbReference type="PIRSF" id="PIRSF000446">
    <property type="entry name" value="Mct"/>
    <property type="match status" value="1"/>
</dbReference>
<dbReference type="SMART" id="SM00827">
    <property type="entry name" value="PKS_AT"/>
    <property type="match status" value="1"/>
</dbReference>
<dbReference type="GO" id="GO:0004314">
    <property type="term" value="F:[acyl-carrier-protein] S-malonyltransferase activity"/>
    <property type="evidence" value="ECO:0007669"/>
    <property type="project" value="UniProtKB-EC"/>
</dbReference>
<dbReference type="Gene3D" id="3.30.70.250">
    <property type="entry name" value="Malonyl-CoA ACP transacylase, ACP-binding"/>
    <property type="match status" value="1"/>
</dbReference>
<keyword evidence="3 6" id="KW-0808">Transferase</keyword>
<dbReference type="SUPFAM" id="SSF52151">
    <property type="entry name" value="FabD/lysophospholipase-like"/>
    <property type="match status" value="1"/>
</dbReference>
<dbReference type="GO" id="GO:0005829">
    <property type="term" value="C:cytosol"/>
    <property type="evidence" value="ECO:0007669"/>
    <property type="project" value="TreeGrafter"/>
</dbReference>
<feature type="active site" evidence="7">
    <location>
        <position position="104"/>
    </location>
</feature>
<dbReference type="GO" id="GO:0006633">
    <property type="term" value="P:fatty acid biosynthetic process"/>
    <property type="evidence" value="ECO:0007669"/>
    <property type="project" value="TreeGrafter"/>
</dbReference>